<sequence length="377" mass="43117">MKKGKDKCEILKKIRKYVAKKYGLDYEPSECTHEGSCMGSCLKCDEELYALQKQLEKKGIDSIASDKTLQKLVEEFTDQSIEEVHDSGIVGMMEVFNRPDDPSPIESPDGRVFLECRVAGTSYHHVDDMLDTIFVGRKVHLMRDRDNKHDENAVAVSLNDPSLLEPEDLDFSDILGYVPREDNAALASMMDMGWERAFDAYISKINPKSEYEKLRIIITIKSKEDTLREEKEESKGLFRAMSLSPGQWGALEMNLYEEGMAYYRWCCLPTFDHDLPEKGERIIFFCQEDDGSYRLYLMMVLAVDEECYPFVKGKHEIIMKDDCCPFVLTNIKGPVSVGEEVMDEILKGKAETFSWGPEQRLAKAATLRIKEILGIDD</sequence>
<dbReference type="Pfam" id="PF08797">
    <property type="entry name" value="HIRAN"/>
    <property type="match status" value="1"/>
</dbReference>
<dbReference type="InterPro" id="IPR014905">
    <property type="entry name" value="HIRAN"/>
</dbReference>
<dbReference type="Gene3D" id="3.30.70.2330">
    <property type="match status" value="1"/>
</dbReference>
<evidence type="ECO:0000256" key="2">
    <source>
        <dbReference type="ARBA" id="ARBA00022801"/>
    </source>
</evidence>
<proteinExistence type="predicted"/>
<evidence type="ECO:0000313" key="4">
    <source>
        <dbReference type="EMBL" id="OXL44838.1"/>
    </source>
</evidence>
<protein>
    <recommendedName>
        <fullName evidence="3">HIRAN domain-containing protein</fullName>
    </recommendedName>
</protein>
<evidence type="ECO:0000313" key="5">
    <source>
        <dbReference type="Proteomes" id="UP000215155"/>
    </source>
</evidence>
<gene>
    <name evidence="4" type="ORF">CFT61_03995</name>
</gene>
<keyword evidence="2" id="KW-0378">Hydrolase</keyword>
<reference evidence="4 5" key="1">
    <citation type="submission" date="2017-07" db="EMBL/GenBank/DDBJ databases">
        <title>Draft genome sequence of Prevotella copri isolated from the gut of healthy adult Indian.</title>
        <authorList>
            <person name="Das B."/>
            <person name="Bag S."/>
            <person name="Ghosh T.S."/>
        </authorList>
    </citation>
    <scope>NUCLEOTIDE SEQUENCE [LARGE SCALE GENOMIC DNA]</scope>
    <source>
        <strain evidence="4 5">Indica</strain>
    </source>
</reference>
<dbReference type="SMART" id="SM00910">
    <property type="entry name" value="HIRAN"/>
    <property type="match status" value="1"/>
</dbReference>
<organism evidence="4 5">
    <name type="scientific">Segatella copri</name>
    <dbReference type="NCBI Taxonomy" id="165179"/>
    <lineage>
        <taxon>Bacteria</taxon>
        <taxon>Pseudomonadati</taxon>
        <taxon>Bacteroidota</taxon>
        <taxon>Bacteroidia</taxon>
        <taxon>Bacteroidales</taxon>
        <taxon>Prevotellaceae</taxon>
        <taxon>Segatella</taxon>
    </lineage>
</organism>
<dbReference type="GO" id="GO:0003676">
    <property type="term" value="F:nucleic acid binding"/>
    <property type="evidence" value="ECO:0007669"/>
    <property type="project" value="InterPro"/>
</dbReference>
<name>A0AA91TLB4_9BACT</name>
<dbReference type="GO" id="GO:0016818">
    <property type="term" value="F:hydrolase activity, acting on acid anhydrides, in phosphorus-containing anhydrides"/>
    <property type="evidence" value="ECO:0007669"/>
    <property type="project" value="InterPro"/>
</dbReference>
<evidence type="ECO:0000256" key="1">
    <source>
        <dbReference type="ARBA" id="ARBA00022723"/>
    </source>
</evidence>
<dbReference type="EMBL" id="NMPZ01000004">
    <property type="protein sequence ID" value="OXL44838.1"/>
    <property type="molecule type" value="Genomic_DNA"/>
</dbReference>
<dbReference type="AlphaFoldDB" id="A0AA91TLB4"/>
<accession>A0AA91TLB4</accession>
<evidence type="ECO:0000259" key="3">
    <source>
        <dbReference type="SMART" id="SM00910"/>
    </source>
</evidence>
<feature type="domain" description="HIRAN" evidence="3">
    <location>
        <begin position="111"/>
        <end position="224"/>
    </location>
</feature>
<comment type="caution">
    <text evidence="4">The sequence shown here is derived from an EMBL/GenBank/DDBJ whole genome shotgun (WGS) entry which is preliminary data.</text>
</comment>
<keyword evidence="1" id="KW-0479">Metal-binding</keyword>
<dbReference type="GO" id="GO:0008270">
    <property type="term" value="F:zinc ion binding"/>
    <property type="evidence" value="ECO:0007669"/>
    <property type="project" value="InterPro"/>
</dbReference>
<dbReference type="RefSeq" id="WP_089543180.1">
    <property type="nucleotide sequence ID" value="NZ_NMPZ01000004.1"/>
</dbReference>
<dbReference type="Proteomes" id="UP000215155">
    <property type="component" value="Unassembled WGS sequence"/>
</dbReference>